<keyword evidence="5" id="KW-0375">Hydrogen ion transport</keyword>
<dbReference type="GO" id="GO:0016020">
    <property type="term" value="C:membrane"/>
    <property type="evidence" value="ECO:0007669"/>
    <property type="project" value="UniProtKB-SubCell"/>
</dbReference>
<evidence type="ECO:0000256" key="6">
    <source>
        <dbReference type="ARBA" id="ARBA00023065"/>
    </source>
</evidence>
<dbReference type="InterPro" id="IPR026015">
    <property type="entry name" value="ATP_synth_OSCP/delta_N_sf"/>
</dbReference>
<dbReference type="SUPFAM" id="SSF47928">
    <property type="entry name" value="N-terminal domain of the delta subunit of the F1F0-ATP synthase"/>
    <property type="match status" value="1"/>
</dbReference>
<evidence type="ECO:0000313" key="9">
    <source>
        <dbReference type="EMBL" id="CDP35274.1"/>
    </source>
</evidence>
<evidence type="ECO:0000256" key="1">
    <source>
        <dbReference type="ARBA" id="ARBA00004370"/>
    </source>
</evidence>
<dbReference type="Gene3D" id="1.10.520.20">
    <property type="entry name" value="N-terminal domain of the delta subunit of the F1F0-ATP synthase"/>
    <property type="match status" value="1"/>
</dbReference>
<dbReference type="HAMAP" id="MF_01416">
    <property type="entry name" value="ATP_synth_delta_bact"/>
    <property type="match status" value="1"/>
</dbReference>
<reference evidence="9" key="2">
    <citation type="submission" date="2014-06" db="EMBL/GenBank/DDBJ databases">
        <title>The complete genome of Blastobotrys (Arxula) adeninivorans LS3 - a yeast of biotechnological interest.</title>
        <authorList>
            <person name="Kunze G."/>
            <person name="Gaillardin C."/>
            <person name="Czernicka M."/>
            <person name="Durrens P."/>
            <person name="Martin T."/>
            <person name="Boer E."/>
            <person name="Gabaldon T."/>
            <person name="Cruz J."/>
            <person name="Talla E."/>
            <person name="Marck C."/>
            <person name="Goffeau A."/>
            <person name="Barbe V."/>
            <person name="Baret P."/>
            <person name="Baronian K."/>
            <person name="Beier S."/>
            <person name="Bleykasten C."/>
            <person name="Bode R."/>
            <person name="Casaregola S."/>
            <person name="Despons L."/>
            <person name="Fairhead C."/>
            <person name="Giersberg M."/>
            <person name="Gierski P."/>
            <person name="Hahnel U."/>
            <person name="Hartmann A."/>
            <person name="Jankowska D."/>
            <person name="Jubin C."/>
            <person name="Jung P."/>
            <person name="Lafontaine I."/>
            <person name="Leh-Louis V."/>
            <person name="Lemaire M."/>
            <person name="Marcet-Houben M."/>
            <person name="Mascher M."/>
            <person name="Morel G."/>
            <person name="Richard G.-F."/>
            <person name="Riechen J."/>
            <person name="Sacerdot C."/>
            <person name="Sarkar A."/>
            <person name="Savel G."/>
            <person name="Schacherer J."/>
            <person name="Sherman D."/>
            <person name="Straub M.-L."/>
            <person name="Stein N."/>
            <person name="Thierry A."/>
            <person name="Trautwein-Schult A."/>
            <person name="Westhof E."/>
            <person name="Worch S."/>
            <person name="Dujon B."/>
            <person name="Souciet J.-L."/>
            <person name="Wincker P."/>
            <person name="Scholz U."/>
            <person name="Neuveglise N."/>
        </authorList>
    </citation>
    <scope>NUCLEOTIDE SEQUENCE</scope>
    <source>
        <strain evidence="9">LS3</strain>
    </source>
</reference>
<evidence type="ECO:0000256" key="5">
    <source>
        <dbReference type="ARBA" id="ARBA00022781"/>
    </source>
</evidence>
<gene>
    <name evidence="9" type="ORF">GNLVRS02_ARAD1C31570g</name>
</gene>
<reference evidence="9" key="1">
    <citation type="submission" date="2014-02" db="EMBL/GenBank/DDBJ databases">
        <authorList>
            <person name="Genoscope - CEA"/>
        </authorList>
    </citation>
    <scope>NUCLEOTIDE SEQUENCE</scope>
    <source>
        <strain evidence="9">LS3</strain>
    </source>
</reference>
<dbReference type="NCBIfam" id="TIGR01145">
    <property type="entry name" value="ATP_synt_delta"/>
    <property type="match status" value="1"/>
</dbReference>
<evidence type="ECO:0000256" key="8">
    <source>
        <dbReference type="ARBA" id="ARBA00023310"/>
    </source>
</evidence>
<dbReference type="PROSITE" id="PS00389">
    <property type="entry name" value="ATPASE_DELTA"/>
    <property type="match status" value="1"/>
</dbReference>
<dbReference type="PRINTS" id="PR00125">
    <property type="entry name" value="ATPASEDELTA"/>
</dbReference>
<keyword evidence="6" id="KW-0406">Ion transport</keyword>
<evidence type="ECO:0000256" key="2">
    <source>
        <dbReference type="ARBA" id="ARBA00007046"/>
    </source>
</evidence>
<evidence type="ECO:0000256" key="4">
    <source>
        <dbReference type="ARBA" id="ARBA00022448"/>
    </source>
</evidence>
<dbReference type="InterPro" id="IPR020781">
    <property type="entry name" value="ATPase_OSCP/d_CS"/>
</dbReference>
<keyword evidence="7" id="KW-0472">Membrane</keyword>
<sequence>MIARAALRQSVRATRAYATQAAKSTPPVKLFGIDGSYASALYTASAKSSSIEATEKSLASLKTVLEKDTKLKTILENPSLSAGDKKEVVDALVKASSVDETVANFLSVLADNNRLGLVSDVIRQFETLSNAYHGLVEATVTSAEALDKKTLNRLEAALQKSEFVGKGKQLKLTNKVNADILGGLVVEVGDRTVDLSVSAKIARLNKLLTDTV</sequence>
<comment type="similarity">
    <text evidence="2">Belongs to the ATPase delta chain family.</text>
</comment>
<keyword evidence="8" id="KW-0066">ATP synthesis</keyword>
<comment type="subcellular location">
    <subcellularLocation>
        <location evidence="1">Membrane</location>
    </subcellularLocation>
</comment>
<evidence type="ECO:0000256" key="7">
    <source>
        <dbReference type="ARBA" id="ARBA00023136"/>
    </source>
</evidence>
<dbReference type="InterPro" id="IPR000711">
    <property type="entry name" value="ATPase_OSCP/dsu"/>
</dbReference>
<dbReference type="EMBL" id="HG937693">
    <property type="protein sequence ID" value="CDP35274.1"/>
    <property type="molecule type" value="Genomic_DNA"/>
</dbReference>
<name>A0A060T3B9_BLAAD</name>
<accession>A0A060T3B9</accession>
<dbReference type="PhylomeDB" id="A0A060T3B9"/>
<proteinExistence type="inferred from homology"/>
<dbReference type="AlphaFoldDB" id="A0A060T3B9"/>
<protein>
    <recommendedName>
        <fullName evidence="3">ATP synthase subunit 5, mitochondrial</fullName>
    </recommendedName>
</protein>
<dbReference type="GO" id="GO:0046933">
    <property type="term" value="F:proton-transporting ATP synthase activity, rotational mechanism"/>
    <property type="evidence" value="ECO:0007669"/>
    <property type="project" value="InterPro"/>
</dbReference>
<evidence type="ECO:0000256" key="3">
    <source>
        <dbReference type="ARBA" id="ARBA00014723"/>
    </source>
</evidence>
<dbReference type="PANTHER" id="PTHR11910">
    <property type="entry name" value="ATP SYNTHASE DELTA CHAIN"/>
    <property type="match status" value="1"/>
</dbReference>
<organism evidence="9">
    <name type="scientific">Blastobotrys adeninivorans</name>
    <name type="common">Yeast</name>
    <name type="synonym">Arxula adeninivorans</name>
    <dbReference type="NCBI Taxonomy" id="409370"/>
    <lineage>
        <taxon>Eukaryota</taxon>
        <taxon>Fungi</taxon>
        <taxon>Dikarya</taxon>
        <taxon>Ascomycota</taxon>
        <taxon>Saccharomycotina</taxon>
        <taxon>Dipodascomycetes</taxon>
        <taxon>Dipodascales</taxon>
        <taxon>Trichomonascaceae</taxon>
        <taxon>Blastobotrys</taxon>
    </lineage>
</organism>
<keyword evidence="4" id="KW-0813">Transport</keyword>
<dbReference type="Pfam" id="PF00213">
    <property type="entry name" value="OSCP"/>
    <property type="match status" value="1"/>
</dbReference>